<keyword evidence="7" id="KW-1185">Reference proteome</keyword>
<dbReference type="InterPro" id="IPR020672">
    <property type="entry name" value="Ribose5P_isomerase_typA_subgr"/>
</dbReference>
<gene>
    <name evidence="6" type="primary">rpiA</name>
    <name evidence="6" type="ORF">IE077_001968</name>
</gene>
<protein>
    <recommendedName>
        <fullName evidence="4">ribose-5-phosphate isomerase</fullName>
        <ecNumber evidence="4">5.3.1.6</ecNumber>
    </recommendedName>
</protein>
<dbReference type="InterPro" id="IPR050262">
    <property type="entry name" value="Ribose-5P_isomerase"/>
</dbReference>
<dbReference type="NCBIfam" id="NF001924">
    <property type="entry name" value="PRK00702.1"/>
    <property type="match status" value="1"/>
</dbReference>
<dbReference type="Gene3D" id="3.40.50.1360">
    <property type="match status" value="1"/>
</dbReference>
<accession>A0ABQ7JCY5</accession>
<evidence type="ECO:0000256" key="2">
    <source>
        <dbReference type="ARBA" id="ARBA00004988"/>
    </source>
</evidence>
<dbReference type="Pfam" id="PF06026">
    <property type="entry name" value="Rib_5-P_isom_A"/>
    <property type="match status" value="1"/>
</dbReference>
<comment type="catalytic activity">
    <reaction evidence="1">
        <text>aldehydo-D-ribose 5-phosphate = D-ribulose 5-phosphate</text>
        <dbReference type="Rhea" id="RHEA:14657"/>
        <dbReference type="ChEBI" id="CHEBI:58121"/>
        <dbReference type="ChEBI" id="CHEBI:58273"/>
        <dbReference type="EC" id="5.3.1.6"/>
    </reaction>
</comment>
<dbReference type="EMBL" id="JADAQX010000174">
    <property type="protein sequence ID" value="KAF8821485.1"/>
    <property type="molecule type" value="Genomic_DNA"/>
</dbReference>
<dbReference type="NCBIfam" id="TIGR00021">
    <property type="entry name" value="rpiA"/>
    <property type="match status" value="1"/>
</dbReference>
<evidence type="ECO:0000313" key="7">
    <source>
        <dbReference type="Proteomes" id="UP000823046"/>
    </source>
</evidence>
<keyword evidence="5 6" id="KW-0413">Isomerase</keyword>
<dbReference type="SUPFAM" id="SSF100950">
    <property type="entry name" value="NagB/RpiA/CoA transferase-like"/>
    <property type="match status" value="1"/>
</dbReference>
<proteinExistence type="inferred from homology"/>
<dbReference type="Proteomes" id="UP000823046">
    <property type="component" value="Unassembled WGS sequence"/>
</dbReference>
<organism evidence="6 7">
    <name type="scientific">Cardiosporidium cionae</name>
    <dbReference type="NCBI Taxonomy" id="476202"/>
    <lineage>
        <taxon>Eukaryota</taxon>
        <taxon>Sar</taxon>
        <taxon>Alveolata</taxon>
        <taxon>Apicomplexa</taxon>
        <taxon>Aconoidasida</taxon>
        <taxon>Nephromycida</taxon>
        <taxon>Cardiosporidium</taxon>
    </lineage>
</organism>
<dbReference type="Gene3D" id="3.30.70.260">
    <property type="match status" value="1"/>
</dbReference>
<comment type="pathway">
    <text evidence="2">Carbohydrate degradation; pentose phosphate pathway; D-ribose 5-phosphate from D-ribulose 5-phosphate (non-oxidative stage): step 1/1.</text>
</comment>
<dbReference type="EC" id="5.3.1.6" evidence="4"/>
<dbReference type="InterPro" id="IPR004788">
    <property type="entry name" value="Ribose5P_isomerase_type_A"/>
</dbReference>
<evidence type="ECO:0000256" key="3">
    <source>
        <dbReference type="ARBA" id="ARBA00008088"/>
    </source>
</evidence>
<reference evidence="6 7" key="1">
    <citation type="journal article" date="2020" name="bioRxiv">
        <title>Metabolic contributions of an alphaproteobacterial endosymbiont in the apicomplexan Cardiosporidium cionae.</title>
        <authorList>
            <person name="Hunter E.S."/>
            <person name="Paight C.J."/>
            <person name="Lane C.E."/>
        </authorList>
    </citation>
    <scope>NUCLEOTIDE SEQUENCE [LARGE SCALE GENOMIC DNA]</scope>
    <source>
        <strain evidence="6">ESH_2018</strain>
    </source>
</reference>
<dbReference type="PANTHER" id="PTHR43748">
    <property type="entry name" value="RIBOSE-5-PHOSPHATE ISOMERASE 3, CHLOROPLASTIC-RELATED"/>
    <property type="match status" value="1"/>
</dbReference>
<name>A0ABQ7JCY5_9APIC</name>
<evidence type="ECO:0000256" key="5">
    <source>
        <dbReference type="ARBA" id="ARBA00023235"/>
    </source>
</evidence>
<comment type="similarity">
    <text evidence="3">Belongs to the ribose 5-phosphate isomerase family.</text>
</comment>
<evidence type="ECO:0000313" key="6">
    <source>
        <dbReference type="EMBL" id="KAF8821485.1"/>
    </source>
</evidence>
<evidence type="ECO:0000256" key="4">
    <source>
        <dbReference type="ARBA" id="ARBA00011959"/>
    </source>
</evidence>
<dbReference type="PANTHER" id="PTHR43748:SF3">
    <property type="entry name" value="RIBOSE-5-PHOSPHATE ISOMERASE 3, CHLOROPLASTIC-RELATED"/>
    <property type="match status" value="1"/>
</dbReference>
<sequence length="244" mass="26339">MSHSSKEEPTEVAKRNAAFLAVDMYVRNGMVIGLGTGSTAKYAVERIGEKLENGDLTSIIAIPTSESTRSQALSLNIPLLTLDENSEIDLAIDGADEVDSSLNLVKGRGGALLREKMIEECAKTFVVIADESKIARQGLGSLGALPVEITKFCAQHTIKKLEKLSTLNDCRFVLRMKDGLPFETENQNFIVDITFKSPMKDPYVVASDLMKVTGVVQHGLFLDLASLCVVGKSNGNVYVLNSGA</sequence>
<dbReference type="SUPFAM" id="SSF75445">
    <property type="entry name" value="D-ribose-5-phosphate isomerase (RpiA), lid domain"/>
    <property type="match status" value="1"/>
</dbReference>
<evidence type="ECO:0000256" key="1">
    <source>
        <dbReference type="ARBA" id="ARBA00001713"/>
    </source>
</evidence>
<dbReference type="GO" id="GO:0016853">
    <property type="term" value="F:isomerase activity"/>
    <property type="evidence" value="ECO:0007669"/>
    <property type="project" value="UniProtKB-KW"/>
</dbReference>
<dbReference type="InterPro" id="IPR037171">
    <property type="entry name" value="NagB/RpiA_transferase-like"/>
</dbReference>
<dbReference type="CDD" id="cd01398">
    <property type="entry name" value="RPI_A"/>
    <property type="match status" value="1"/>
</dbReference>
<dbReference type="HAMAP" id="MF_00170">
    <property type="entry name" value="Rib_5P_isom_A"/>
    <property type="match status" value="1"/>
</dbReference>
<comment type="caution">
    <text evidence="6">The sequence shown here is derived from an EMBL/GenBank/DDBJ whole genome shotgun (WGS) entry which is preliminary data.</text>
</comment>